<proteinExistence type="predicted"/>
<reference evidence="2 3" key="1">
    <citation type="submission" date="2016-11" db="EMBL/GenBank/DDBJ databases">
        <title>The macronuclear genome of Stentor coeruleus: a giant cell with tiny introns.</title>
        <authorList>
            <person name="Slabodnick M."/>
            <person name="Ruby J.G."/>
            <person name="Reiff S.B."/>
            <person name="Swart E.C."/>
            <person name="Gosai S."/>
            <person name="Prabakaran S."/>
            <person name="Witkowska E."/>
            <person name="Larue G.E."/>
            <person name="Fisher S."/>
            <person name="Freeman R.M."/>
            <person name="Gunawardena J."/>
            <person name="Chu W."/>
            <person name="Stover N.A."/>
            <person name="Gregory B.D."/>
            <person name="Nowacki M."/>
            <person name="Derisi J."/>
            <person name="Roy S.W."/>
            <person name="Marshall W.F."/>
            <person name="Sood P."/>
        </authorList>
    </citation>
    <scope>NUCLEOTIDE SEQUENCE [LARGE SCALE GENOMIC DNA]</scope>
    <source>
        <strain evidence="2">WM001</strain>
    </source>
</reference>
<keyword evidence="3" id="KW-1185">Reference proteome</keyword>
<feature type="region of interest" description="Disordered" evidence="1">
    <location>
        <begin position="90"/>
        <end position="109"/>
    </location>
</feature>
<gene>
    <name evidence="2" type="ORF">SteCoe_10295</name>
</gene>
<evidence type="ECO:0000313" key="2">
    <source>
        <dbReference type="EMBL" id="OMJ87885.1"/>
    </source>
</evidence>
<evidence type="ECO:0000313" key="3">
    <source>
        <dbReference type="Proteomes" id="UP000187209"/>
    </source>
</evidence>
<accession>A0A1R2CG00</accession>
<dbReference type="Proteomes" id="UP000187209">
    <property type="component" value="Unassembled WGS sequence"/>
</dbReference>
<comment type="caution">
    <text evidence="2">The sequence shown here is derived from an EMBL/GenBank/DDBJ whole genome shotgun (WGS) entry which is preliminary data.</text>
</comment>
<evidence type="ECO:0000256" key="1">
    <source>
        <dbReference type="SAM" id="MobiDB-lite"/>
    </source>
</evidence>
<sequence>MSHSKNPKHLTTIQTSKISDLPQRSDTINNNPPSCTISITRKGEELSLRPISPYRYPISLSNENFKSINTSKHTRFLTTPGIFKFIPATEVVPNEKNQNPEDENPTEEVSDDAITNFLYDEQVKHSIIYPSICSNKYDLLGNTKISPLDFRVSSLFALSKTKSCKKNQVQSKCVDKKSVDKKKVLFFMLKSKREDVFTRIYCEKCKENMRYSVRVRNIKGSL</sequence>
<protein>
    <submittedName>
        <fullName evidence="2">Uncharacterized protein</fullName>
    </submittedName>
</protein>
<name>A0A1R2CG00_9CILI</name>
<organism evidence="2 3">
    <name type="scientific">Stentor coeruleus</name>
    <dbReference type="NCBI Taxonomy" id="5963"/>
    <lineage>
        <taxon>Eukaryota</taxon>
        <taxon>Sar</taxon>
        <taxon>Alveolata</taxon>
        <taxon>Ciliophora</taxon>
        <taxon>Postciliodesmatophora</taxon>
        <taxon>Heterotrichea</taxon>
        <taxon>Heterotrichida</taxon>
        <taxon>Stentoridae</taxon>
        <taxon>Stentor</taxon>
    </lineage>
</organism>
<dbReference type="EMBL" id="MPUH01000165">
    <property type="protein sequence ID" value="OMJ87885.1"/>
    <property type="molecule type" value="Genomic_DNA"/>
</dbReference>
<dbReference type="AlphaFoldDB" id="A0A1R2CG00"/>
<feature type="compositionally biased region" description="Acidic residues" evidence="1">
    <location>
        <begin position="100"/>
        <end position="109"/>
    </location>
</feature>